<dbReference type="Gene3D" id="3.90.70.10">
    <property type="entry name" value="Cysteine proteinases"/>
    <property type="match status" value="1"/>
</dbReference>
<name>A0A1F5EI19_9BACT</name>
<accession>A0A1F5EI19</accession>
<dbReference type="STRING" id="1797582.A2442_00275"/>
<evidence type="ECO:0000313" key="2">
    <source>
        <dbReference type="EMBL" id="OGD67048.1"/>
    </source>
</evidence>
<dbReference type="InterPro" id="IPR039564">
    <property type="entry name" value="Peptidase_C39-like"/>
</dbReference>
<dbReference type="AlphaFoldDB" id="A0A1F5EI19"/>
<evidence type="ECO:0000259" key="1">
    <source>
        <dbReference type="Pfam" id="PF13529"/>
    </source>
</evidence>
<dbReference type="EMBL" id="MFAE01000009">
    <property type="protein sequence ID" value="OGD67048.1"/>
    <property type="molecule type" value="Genomic_DNA"/>
</dbReference>
<dbReference type="Pfam" id="PF13529">
    <property type="entry name" value="Peptidase_C39_2"/>
    <property type="match status" value="1"/>
</dbReference>
<sequence length="187" mass="21690">MIKKLDIPYYSQYDDVKDEHWKPRACGAVCLKMVLDFMKPSETSVSDFVLSANERGAFGEYGWIHQELINVAKNFGVSLERKEFKSEDKIKSEKLLEQGIEEIISSLRGDKPVLISTIRKWTEEKKFHTVVLTGFKEDEQELKGFYYNDPDYEGEDPNPSGGQGGENLFVDINTFKKYWRRLAIFVK</sequence>
<feature type="domain" description="Peptidase C39-like" evidence="1">
    <location>
        <begin position="5"/>
        <end position="150"/>
    </location>
</feature>
<dbReference type="Proteomes" id="UP000179003">
    <property type="component" value="Unassembled WGS sequence"/>
</dbReference>
<gene>
    <name evidence="2" type="ORF">A2442_00275</name>
</gene>
<evidence type="ECO:0000313" key="3">
    <source>
        <dbReference type="Proteomes" id="UP000179003"/>
    </source>
</evidence>
<comment type="caution">
    <text evidence="2">The sequence shown here is derived from an EMBL/GenBank/DDBJ whole genome shotgun (WGS) entry which is preliminary data.</text>
</comment>
<organism evidence="2 3">
    <name type="scientific">Candidatus Campbellbacteria bacterium RIFOXYC2_FULL_35_25</name>
    <dbReference type="NCBI Taxonomy" id="1797582"/>
    <lineage>
        <taxon>Bacteria</taxon>
        <taxon>Candidatus Campbelliibacteriota</taxon>
    </lineage>
</organism>
<reference evidence="2 3" key="1">
    <citation type="journal article" date="2016" name="Nat. Commun.">
        <title>Thousands of microbial genomes shed light on interconnected biogeochemical processes in an aquifer system.</title>
        <authorList>
            <person name="Anantharaman K."/>
            <person name="Brown C.T."/>
            <person name="Hug L.A."/>
            <person name="Sharon I."/>
            <person name="Castelle C.J."/>
            <person name="Probst A.J."/>
            <person name="Thomas B.C."/>
            <person name="Singh A."/>
            <person name="Wilkins M.J."/>
            <person name="Karaoz U."/>
            <person name="Brodie E.L."/>
            <person name="Williams K.H."/>
            <person name="Hubbard S.S."/>
            <person name="Banfield J.F."/>
        </authorList>
    </citation>
    <scope>NUCLEOTIDE SEQUENCE [LARGE SCALE GENOMIC DNA]</scope>
</reference>
<proteinExistence type="predicted"/>
<protein>
    <recommendedName>
        <fullName evidence="1">Peptidase C39-like domain-containing protein</fullName>
    </recommendedName>
</protein>